<dbReference type="Proteomes" id="UP001060215">
    <property type="component" value="Chromosome 15"/>
</dbReference>
<dbReference type="EMBL" id="CM045772">
    <property type="protein sequence ID" value="KAI7986969.1"/>
    <property type="molecule type" value="Genomic_DNA"/>
</dbReference>
<evidence type="ECO:0000313" key="2">
    <source>
        <dbReference type="Proteomes" id="UP001060215"/>
    </source>
</evidence>
<proteinExistence type="predicted"/>
<evidence type="ECO:0000313" key="1">
    <source>
        <dbReference type="EMBL" id="KAI7986969.1"/>
    </source>
</evidence>
<accession>A0ACC0FEK9</accession>
<organism evidence="1 2">
    <name type="scientific">Camellia lanceoleosa</name>
    <dbReference type="NCBI Taxonomy" id="1840588"/>
    <lineage>
        <taxon>Eukaryota</taxon>
        <taxon>Viridiplantae</taxon>
        <taxon>Streptophyta</taxon>
        <taxon>Embryophyta</taxon>
        <taxon>Tracheophyta</taxon>
        <taxon>Spermatophyta</taxon>
        <taxon>Magnoliopsida</taxon>
        <taxon>eudicotyledons</taxon>
        <taxon>Gunneridae</taxon>
        <taxon>Pentapetalae</taxon>
        <taxon>asterids</taxon>
        <taxon>Ericales</taxon>
        <taxon>Theaceae</taxon>
        <taxon>Camellia</taxon>
    </lineage>
</organism>
<gene>
    <name evidence="1" type="ORF">LOK49_LG14G00237</name>
</gene>
<keyword evidence="2" id="KW-1185">Reference proteome</keyword>
<reference evidence="1 2" key="1">
    <citation type="journal article" date="2022" name="Plant J.">
        <title>Chromosome-level genome of Camellia lanceoleosa provides a valuable resource for understanding genome evolution and self-incompatibility.</title>
        <authorList>
            <person name="Gong W."/>
            <person name="Xiao S."/>
            <person name="Wang L."/>
            <person name="Liao Z."/>
            <person name="Chang Y."/>
            <person name="Mo W."/>
            <person name="Hu G."/>
            <person name="Li W."/>
            <person name="Zhao G."/>
            <person name="Zhu H."/>
            <person name="Hu X."/>
            <person name="Ji K."/>
            <person name="Xiang X."/>
            <person name="Song Q."/>
            <person name="Yuan D."/>
            <person name="Jin S."/>
            <person name="Zhang L."/>
        </authorList>
    </citation>
    <scope>NUCLEOTIDE SEQUENCE [LARGE SCALE GENOMIC DNA]</scope>
    <source>
        <strain evidence="1">SQ_2022a</strain>
    </source>
</reference>
<sequence length="87" mass="9776">MRREEIEALVWQLKVATVAATATRKVVDLSENVERVMEDMTCKMVFGRSSDERFNLKAIVQKSLVLVGAFNIADFVSILAPFDLQSV</sequence>
<name>A0ACC0FEK9_9ERIC</name>
<comment type="caution">
    <text evidence="1">The sequence shown here is derived from an EMBL/GenBank/DDBJ whole genome shotgun (WGS) entry which is preliminary data.</text>
</comment>
<protein>
    <submittedName>
        <fullName evidence="1">Uncharacterized protein</fullName>
    </submittedName>
</protein>